<feature type="coiled-coil region" evidence="1">
    <location>
        <begin position="280"/>
        <end position="307"/>
    </location>
</feature>
<gene>
    <name evidence="2" type="ORF">F511_29402</name>
</gene>
<organism evidence="2 3">
    <name type="scientific">Dorcoceras hygrometricum</name>
    <dbReference type="NCBI Taxonomy" id="472368"/>
    <lineage>
        <taxon>Eukaryota</taxon>
        <taxon>Viridiplantae</taxon>
        <taxon>Streptophyta</taxon>
        <taxon>Embryophyta</taxon>
        <taxon>Tracheophyta</taxon>
        <taxon>Spermatophyta</taxon>
        <taxon>Magnoliopsida</taxon>
        <taxon>eudicotyledons</taxon>
        <taxon>Gunneridae</taxon>
        <taxon>Pentapetalae</taxon>
        <taxon>asterids</taxon>
        <taxon>lamiids</taxon>
        <taxon>Lamiales</taxon>
        <taxon>Gesneriaceae</taxon>
        <taxon>Didymocarpoideae</taxon>
        <taxon>Trichosporeae</taxon>
        <taxon>Loxocarpinae</taxon>
        <taxon>Dorcoceras</taxon>
    </lineage>
</organism>
<proteinExistence type="predicted"/>
<evidence type="ECO:0000313" key="3">
    <source>
        <dbReference type="Proteomes" id="UP000250235"/>
    </source>
</evidence>
<keyword evidence="1" id="KW-0175">Coiled coil</keyword>
<dbReference type="Pfam" id="PF10561">
    <property type="entry name" value="C2orf69"/>
    <property type="match status" value="1"/>
</dbReference>
<name>A0A2Z7CDE7_9LAMI</name>
<dbReference type="PANTHER" id="PTHR31296:SF1">
    <property type="entry name" value="MITOCHONDRIAL PROTEIN C2ORF69"/>
    <property type="match status" value="1"/>
</dbReference>
<dbReference type="InterPro" id="IPR018881">
    <property type="entry name" value="C2orf69_mit"/>
</dbReference>
<accession>A0A2Z7CDE7</accession>
<dbReference type="GO" id="GO:0005739">
    <property type="term" value="C:mitochondrion"/>
    <property type="evidence" value="ECO:0007669"/>
    <property type="project" value="TreeGrafter"/>
</dbReference>
<evidence type="ECO:0000256" key="1">
    <source>
        <dbReference type="SAM" id="Coils"/>
    </source>
</evidence>
<dbReference type="Proteomes" id="UP000250235">
    <property type="component" value="Unassembled WGS sequence"/>
</dbReference>
<protein>
    <submittedName>
        <fullName evidence="2">Uncharacterized protein</fullName>
    </submittedName>
</protein>
<reference evidence="2 3" key="1">
    <citation type="journal article" date="2015" name="Proc. Natl. Acad. Sci. U.S.A.">
        <title>The resurrection genome of Boea hygrometrica: A blueprint for survival of dehydration.</title>
        <authorList>
            <person name="Xiao L."/>
            <person name="Yang G."/>
            <person name="Zhang L."/>
            <person name="Yang X."/>
            <person name="Zhao S."/>
            <person name="Ji Z."/>
            <person name="Zhou Q."/>
            <person name="Hu M."/>
            <person name="Wang Y."/>
            <person name="Chen M."/>
            <person name="Xu Y."/>
            <person name="Jin H."/>
            <person name="Xiao X."/>
            <person name="Hu G."/>
            <person name="Bao F."/>
            <person name="Hu Y."/>
            <person name="Wan P."/>
            <person name="Li L."/>
            <person name="Deng X."/>
            <person name="Kuang T."/>
            <person name="Xiang C."/>
            <person name="Zhu J.K."/>
            <person name="Oliver M.J."/>
            <person name="He Y."/>
        </authorList>
    </citation>
    <scope>NUCLEOTIDE SEQUENCE [LARGE SCALE GENOMIC DNA]</scope>
    <source>
        <strain evidence="3">cv. XS01</strain>
    </source>
</reference>
<keyword evidence="3" id="KW-1185">Reference proteome</keyword>
<dbReference type="AlphaFoldDB" id="A0A2Z7CDE7"/>
<evidence type="ECO:0000313" key="2">
    <source>
        <dbReference type="EMBL" id="KZV45081.1"/>
    </source>
</evidence>
<dbReference type="EMBL" id="KQ996429">
    <property type="protein sequence ID" value="KZV45081.1"/>
    <property type="molecule type" value="Genomic_DNA"/>
</dbReference>
<sequence length="486" mass="54232">MFLLLEKCINFQCVMNRWSGVLQVQLYPNSSTFYRVAASLGLSSSPKNLSVPSGNVIFFNGDRADGTGNPVIERLSDPLKIAEILVSKFGGSINAYVVEASVFNGPFAVYKDFIPSVNENGEPKTYDATGFPASTSVVLLLSKFLGEAKNVILGKQKEPYQSEASSSSSIPETAILGFSKGGIILNQLLTELSFSETQKNSRGVNTQENYLVIPTSKESLLSSISEIHYVDVGLNSSGAYLTDKDVIDRISERLSRRASGIRFFFHGTPRQWSDERRIWIRKEKDALVRLLKRAAAARKDIDKLLIRERLYFPSKLPNLQMHFEIIEILNFISENDWGKPFSKLQSKQSQESSISRSLGSTWILLKSSRARVISTQTRAFTKPKQLVYMQACYDEWRGAANESEKKESFIKSMKKNVNINKLDDSTLIAGIVTPPVPMAAKKAWESLPQLKLMKTIPDVIFVPTATCWLSSLSTYPGKCFSVILLT</sequence>
<dbReference type="OrthoDB" id="419333at2759"/>
<dbReference type="PANTHER" id="PTHR31296">
    <property type="entry name" value="UPF0565 PROTEIN C2ORF69"/>
    <property type="match status" value="1"/>
</dbReference>